<dbReference type="OrthoDB" id="381766at2157"/>
<proteinExistence type="predicted"/>
<dbReference type="EMBL" id="JABGBP010000190">
    <property type="protein sequence ID" value="NOL60323.1"/>
    <property type="molecule type" value="Genomic_DNA"/>
</dbReference>
<keyword evidence="1" id="KW-0812">Transmembrane</keyword>
<feature type="transmembrane region" description="Helical" evidence="1">
    <location>
        <begin position="12"/>
        <end position="33"/>
    </location>
</feature>
<feature type="transmembrane region" description="Helical" evidence="1">
    <location>
        <begin position="72"/>
        <end position="91"/>
    </location>
</feature>
<keyword evidence="4" id="KW-1185">Reference proteome</keyword>
<dbReference type="GeneID" id="16025164"/>
<accession>A0A1V0N1F6</accession>
<reference evidence="3 5" key="2">
    <citation type="submission" date="2020-05" db="EMBL/GenBank/DDBJ databases">
        <authorList>
            <person name="Zhang R."/>
        </authorList>
    </citation>
    <scope>NUCLEOTIDE SEQUENCE [LARGE SCALE GENOMIC DNA]</scope>
    <source>
        <strain evidence="3 5">DSM 28986</strain>
    </source>
</reference>
<evidence type="ECO:0000313" key="3">
    <source>
        <dbReference type="EMBL" id="NOL60323.1"/>
    </source>
</evidence>
<evidence type="ECO:0000256" key="1">
    <source>
        <dbReference type="SAM" id="Phobius"/>
    </source>
</evidence>
<evidence type="ECO:0000313" key="2">
    <source>
        <dbReference type="EMBL" id="ARD83953.1"/>
    </source>
</evidence>
<dbReference type="KEGG" id="fai:FAD_0018"/>
<dbReference type="AlphaFoldDB" id="A0A1V0N1F6"/>
<dbReference type="InterPro" id="IPR046739">
    <property type="entry name" value="DUF6789"/>
</dbReference>
<protein>
    <submittedName>
        <fullName evidence="2">Uncharacterized protein</fullName>
    </submittedName>
</protein>
<feature type="transmembrane region" description="Helical" evidence="1">
    <location>
        <begin position="130"/>
        <end position="153"/>
    </location>
</feature>
<dbReference type="EMBL" id="CP015363">
    <property type="protein sequence ID" value="ARD83953.1"/>
    <property type="molecule type" value="Genomic_DNA"/>
</dbReference>
<name>A0A1V0N1F6_9ARCH</name>
<dbReference type="Pfam" id="PF20587">
    <property type="entry name" value="DUF6789"/>
    <property type="match status" value="1"/>
</dbReference>
<evidence type="ECO:0000313" key="5">
    <source>
        <dbReference type="Proteomes" id="UP000546917"/>
    </source>
</evidence>
<keyword evidence="1" id="KW-0472">Membrane</keyword>
<reference evidence="2 4" key="1">
    <citation type="submission" date="2011-10" db="EMBL/GenBank/DDBJ databases">
        <title>Metabolic and evolutionary patterns in the extreme acidophile Ferroplasma acidiphilum.</title>
        <authorList>
            <person name="Golyshina O.V."/>
            <person name="Kozyavkin S.A."/>
            <person name="Tatusov R.L."/>
            <person name="Slesarev A.I."/>
            <person name="Golyshin P.N."/>
        </authorList>
    </citation>
    <scope>NUCLEOTIDE SEQUENCE [LARGE SCALE GENOMIC DNA]</scope>
    <source>
        <strain evidence="2">Berkeley</strain>
        <strain evidence="4">Y</strain>
    </source>
</reference>
<keyword evidence="1" id="KW-1133">Transmembrane helix</keyword>
<dbReference type="Proteomes" id="UP000192050">
    <property type="component" value="Chromosome"/>
</dbReference>
<dbReference type="RefSeq" id="WP_009887029.1">
    <property type="nucleotide sequence ID" value="NZ_CP015363.1"/>
</dbReference>
<gene>
    <name evidence="2" type="ORF">FAD_0018</name>
    <name evidence="3" type="ORF">HLB00_05680</name>
</gene>
<feature type="transmembrane region" description="Helical" evidence="1">
    <location>
        <begin position="103"/>
        <end position="124"/>
    </location>
</feature>
<dbReference type="STRING" id="74969.FAD_0018"/>
<dbReference type="Proteomes" id="UP000546917">
    <property type="component" value="Unassembled WGS sequence"/>
</dbReference>
<organism evidence="2 4">
    <name type="scientific">Ferroplasma acidiphilum</name>
    <dbReference type="NCBI Taxonomy" id="74969"/>
    <lineage>
        <taxon>Archaea</taxon>
        <taxon>Methanobacteriati</taxon>
        <taxon>Thermoplasmatota</taxon>
        <taxon>Thermoplasmata</taxon>
        <taxon>Thermoplasmatales</taxon>
        <taxon>Ferroplasmaceae</taxon>
        <taxon>Ferroplasma</taxon>
    </lineage>
</organism>
<sequence length="176" mass="18827">MGKAGLGAKAGVVAGLVYGILDGIFAYVVLVIFKTDVMKVMSTLAAKETSLGIKVTGAQLYSTDLTLAPVEGIVGGLIIGIILGIIFAYTHNKIPGKNMIIKGEIFGLILWIIFDVLIGAVDISTYGLTYYIASIAFDIIPLVVFGFILGTLYNKWEVKDTPVTDEEFNKMNSGNL</sequence>
<evidence type="ECO:0000313" key="4">
    <source>
        <dbReference type="Proteomes" id="UP000192050"/>
    </source>
</evidence>